<dbReference type="Proteomes" id="UP000260665">
    <property type="component" value="Unassembled WGS sequence"/>
</dbReference>
<accession>A0A3E1RFH8</accession>
<name>A0A3E1RFH8_9BURK</name>
<dbReference type="RefSeq" id="WP_117174733.1">
    <property type="nucleotide sequence ID" value="NZ_QFZK01000002.1"/>
</dbReference>
<keyword evidence="2" id="KW-0732">Signal</keyword>
<sequence length="245" mass="24681">MTKPTSRTLALCILLGATLQLPTWAAGNITLRQGASETIELTNLDEPDAGQAVVAEGPANTAAAATLAMPVPRQSVQASRSTLRGKRLADKDPAKDAQDTDTVAEEGPQEADTASSSSAMDSYQASDAESRSAASESKSLATSSAQPSAGGSYGATYTPGAPGASGTDGGTGTTGTTASGSTGTGTSAGATTPAAPLTGIQAILSQYRNLMVQEASAANYMNTNPAISRRYLAVDRTTYQARLGQ</sequence>
<comment type="caution">
    <text evidence="3">The sequence shown here is derived from an EMBL/GenBank/DDBJ whole genome shotgun (WGS) entry which is preliminary data.</text>
</comment>
<evidence type="ECO:0000313" key="3">
    <source>
        <dbReference type="EMBL" id="RFO98118.1"/>
    </source>
</evidence>
<evidence type="ECO:0000313" key="4">
    <source>
        <dbReference type="Proteomes" id="UP000260665"/>
    </source>
</evidence>
<dbReference type="EMBL" id="QFZK01000002">
    <property type="protein sequence ID" value="RFO98118.1"/>
    <property type="molecule type" value="Genomic_DNA"/>
</dbReference>
<reference evidence="3 4" key="1">
    <citation type="submission" date="2018-05" db="EMBL/GenBank/DDBJ databases">
        <title>Rhodoferax soyangensis sp.nov., isolated from an oligotrophic freshwater lake.</title>
        <authorList>
            <person name="Park M."/>
        </authorList>
    </citation>
    <scope>NUCLEOTIDE SEQUENCE [LARGE SCALE GENOMIC DNA]</scope>
    <source>
        <strain evidence="3 4">IMCC26218</strain>
    </source>
</reference>
<feature type="compositionally biased region" description="Low complexity" evidence="1">
    <location>
        <begin position="111"/>
        <end position="141"/>
    </location>
</feature>
<feature type="chain" id="PRO_5017607920" evidence="2">
    <location>
        <begin position="26"/>
        <end position="245"/>
    </location>
</feature>
<dbReference type="AlphaFoldDB" id="A0A3E1RFH8"/>
<keyword evidence="4" id="KW-1185">Reference proteome</keyword>
<evidence type="ECO:0000256" key="1">
    <source>
        <dbReference type="SAM" id="MobiDB-lite"/>
    </source>
</evidence>
<evidence type="ECO:0000256" key="2">
    <source>
        <dbReference type="SAM" id="SignalP"/>
    </source>
</evidence>
<feature type="signal peptide" evidence="2">
    <location>
        <begin position="1"/>
        <end position="25"/>
    </location>
</feature>
<proteinExistence type="predicted"/>
<feature type="compositionally biased region" description="Basic and acidic residues" evidence="1">
    <location>
        <begin position="87"/>
        <end position="98"/>
    </location>
</feature>
<protein>
    <submittedName>
        <fullName evidence="3">Uncharacterized protein</fullName>
    </submittedName>
</protein>
<organism evidence="3 4">
    <name type="scientific">Rhodoferax lacus</name>
    <dbReference type="NCBI Taxonomy" id="2184758"/>
    <lineage>
        <taxon>Bacteria</taxon>
        <taxon>Pseudomonadati</taxon>
        <taxon>Pseudomonadota</taxon>
        <taxon>Betaproteobacteria</taxon>
        <taxon>Burkholderiales</taxon>
        <taxon>Comamonadaceae</taxon>
        <taxon>Rhodoferax</taxon>
    </lineage>
</organism>
<feature type="region of interest" description="Disordered" evidence="1">
    <location>
        <begin position="71"/>
        <end position="193"/>
    </location>
</feature>
<gene>
    <name evidence="3" type="ORF">DIC66_05200</name>
</gene>
<feature type="compositionally biased region" description="Low complexity" evidence="1">
    <location>
        <begin position="174"/>
        <end position="193"/>
    </location>
</feature>